<dbReference type="SUPFAM" id="SSF56784">
    <property type="entry name" value="HAD-like"/>
    <property type="match status" value="1"/>
</dbReference>
<proteinExistence type="predicted"/>
<dbReference type="NCBIfam" id="TIGR02254">
    <property type="entry name" value="YjjG_YfnB"/>
    <property type="match status" value="1"/>
</dbReference>
<evidence type="ECO:0000313" key="3">
    <source>
        <dbReference type="Proteomes" id="UP001154095"/>
    </source>
</evidence>
<dbReference type="EMBL" id="OW659477">
    <property type="protein sequence ID" value="CAH2763327.1"/>
    <property type="molecule type" value="Genomic_DNA"/>
</dbReference>
<dbReference type="RefSeq" id="WP_254006756.1">
    <property type="nucleotide sequence ID" value="NZ_OW659477.1"/>
</dbReference>
<dbReference type="InterPro" id="IPR023214">
    <property type="entry name" value="HAD_sf"/>
</dbReference>
<dbReference type="InterPro" id="IPR052550">
    <property type="entry name" value="Pyrimidine_5'-ntase_YjjG"/>
</dbReference>
<dbReference type="GO" id="GO:0008253">
    <property type="term" value="F:5'-nucleotidase activity"/>
    <property type="evidence" value="ECO:0007669"/>
    <property type="project" value="InterPro"/>
</dbReference>
<dbReference type="Gene3D" id="3.40.50.1000">
    <property type="entry name" value="HAD superfamily/HAD-like"/>
    <property type="match status" value="1"/>
</dbReference>
<keyword evidence="3" id="KW-1185">Reference proteome</keyword>
<dbReference type="Proteomes" id="UP001154095">
    <property type="component" value="Chromosome"/>
</dbReference>
<protein>
    <submittedName>
        <fullName evidence="2">YjjG family noncanonical pyrimidine nucleotidase</fullName>
        <ecNumber evidence="2">3.-.-.-</ecNumber>
    </submittedName>
</protein>
<dbReference type="SFLD" id="SFLDS00003">
    <property type="entry name" value="Haloacid_Dehalogenase"/>
    <property type="match status" value="1"/>
</dbReference>
<sequence>MTYTTLLFDIDNTLLNFKESETIALKQLFETLKVPYTKEVLDYYYDVNHQLWEAHERGEIDQQTILDERFGVSLASFDLPYSGREMDQMFRTLIEENNIFMPGAMELLAAVKDDYRLGIVTNGITDTQYKRLDHANIRDWFGHIFISQELGYAKPMIEFFEIVAKEMQPFNPAETIVLGDNIKADVYGAMNAGLTGCWYNPEGNANPTDIKPDFEIKNLLDFLDIIK</sequence>
<dbReference type="Gene3D" id="1.10.150.240">
    <property type="entry name" value="Putative phosphatase, domain 2"/>
    <property type="match status" value="1"/>
</dbReference>
<dbReference type="PANTHER" id="PTHR47478:SF1">
    <property type="entry name" value="PYRIMIDINE 5'-NUCLEOTIDASE YJJG"/>
    <property type="match status" value="1"/>
</dbReference>
<dbReference type="Pfam" id="PF00702">
    <property type="entry name" value="Hydrolase"/>
    <property type="match status" value="1"/>
</dbReference>
<dbReference type="Proteomes" id="UP001154111">
    <property type="component" value="Chromosome"/>
</dbReference>
<dbReference type="EC" id="3.-.-.-" evidence="2"/>
<name>A0AAU9VJT9_9FIRM</name>
<dbReference type="SFLD" id="SFLDG01129">
    <property type="entry name" value="C1.5:_HAD__Beta-PGM__Phosphata"/>
    <property type="match status" value="1"/>
</dbReference>
<dbReference type="AlphaFoldDB" id="A0AAU9VJT9"/>
<accession>A0AAU9VJT9</accession>
<dbReference type="NCBIfam" id="TIGR01549">
    <property type="entry name" value="HAD-SF-IA-v1"/>
    <property type="match status" value="1"/>
</dbReference>
<evidence type="ECO:0000313" key="1">
    <source>
        <dbReference type="EMBL" id="CAH2763287.1"/>
    </source>
</evidence>
<dbReference type="InterPro" id="IPR011951">
    <property type="entry name" value="HAD-SF_hydro_IA_YjjG/PynA"/>
</dbReference>
<organism evidence="2 4">
    <name type="scientific">Erysipelothrix amsterdamensis</name>
    <dbReference type="NCBI Taxonomy" id="2929157"/>
    <lineage>
        <taxon>Bacteria</taxon>
        <taxon>Bacillati</taxon>
        <taxon>Bacillota</taxon>
        <taxon>Erysipelotrichia</taxon>
        <taxon>Erysipelotrichales</taxon>
        <taxon>Erysipelotrichaceae</taxon>
        <taxon>Erysipelothrix</taxon>
    </lineage>
</organism>
<dbReference type="InterPro" id="IPR006439">
    <property type="entry name" value="HAD-SF_hydro_IA"/>
</dbReference>
<gene>
    <name evidence="2" type="primary">yfnB_2</name>
    <name evidence="2" type="ORF">ERYAMS2_01670</name>
    <name evidence="1" type="ORF">ERYAMS_01375</name>
</gene>
<evidence type="ECO:0000313" key="2">
    <source>
        <dbReference type="EMBL" id="CAH2763327.1"/>
    </source>
</evidence>
<dbReference type="InterPro" id="IPR036412">
    <property type="entry name" value="HAD-like_sf"/>
</dbReference>
<evidence type="ECO:0000313" key="4">
    <source>
        <dbReference type="Proteomes" id="UP001154111"/>
    </source>
</evidence>
<dbReference type="PANTHER" id="PTHR47478">
    <property type="match status" value="1"/>
</dbReference>
<reference evidence="2" key="1">
    <citation type="submission" date="2022-04" db="EMBL/GenBank/DDBJ databases">
        <authorList>
            <person name="Forde T."/>
        </authorList>
    </citation>
    <scope>NUCLEOTIDE SEQUENCE</scope>
    <source>
        <strain evidence="2">A18Y016a</strain>
        <strain evidence="1">A18Y020d</strain>
    </source>
</reference>
<dbReference type="EMBL" id="OW659496">
    <property type="protein sequence ID" value="CAH2763287.1"/>
    <property type="molecule type" value="Genomic_DNA"/>
</dbReference>
<dbReference type="InterPro" id="IPR023198">
    <property type="entry name" value="PGP-like_dom2"/>
</dbReference>
<keyword evidence="2" id="KW-0378">Hydrolase</keyword>